<comment type="caution">
    <text evidence="3">The sequence shown here is derived from an EMBL/GenBank/DDBJ whole genome shotgun (WGS) entry which is preliminary data.</text>
</comment>
<dbReference type="AlphaFoldDB" id="A0A8J8TPV2"/>
<dbReference type="Pfam" id="PF07790">
    <property type="entry name" value="Pilin_N"/>
    <property type="match status" value="1"/>
</dbReference>
<evidence type="ECO:0000259" key="2">
    <source>
        <dbReference type="Pfam" id="PF07790"/>
    </source>
</evidence>
<gene>
    <name evidence="3" type="ORF">CV102_13250</name>
</gene>
<dbReference type="OrthoDB" id="169907at2157"/>
<feature type="domain" description="Archaeal Type IV pilin N-terminal" evidence="2">
    <location>
        <begin position="15"/>
        <end position="74"/>
    </location>
</feature>
<evidence type="ECO:0000313" key="4">
    <source>
        <dbReference type="Proteomes" id="UP000766904"/>
    </source>
</evidence>
<name>A0A8J8TPV2_9EURY</name>
<dbReference type="InterPro" id="IPR013373">
    <property type="entry name" value="Flagellin/pilin_N_arc"/>
</dbReference>
<accession>A0A8J8TPV2</accession>
<proteinExistence type="predicted"/>
<dbReference type="InterPro" id="IPR012859">
    <property type="entry name" value="Pilin_N_archaeal"/>
</dbReference>
<dbReference type="NCBIfam" id="TIGR02537">
    <property type="entry name" value="arch_flag_Nterm"/>
    <property type="match status" value="1"/>
</dbReference>
<dbReference type="Proteomes" id="UP000766904">
    <property type="component" value="Unassembled WGS sequence"/>
</dbReference>
<dbReference type="EMBL" id="PHNJ01000006">
    <property type="protein sequence ID" value="TYL38166.1"/>
    <property type="molecule type" value="Genomic_DNA"/>
</dbReference>
<sequence length="168" mass="18060">MKSIKNKLVGDKDERAVSPVIGVILMVAITVILAAVIAAFVLDMGDSISNEAQAGVEIDVTDTSTTQEVQVSVTSMGNSETIDIRGDWVGDESLSQSGDTVTFVWDNSSGEMADPHHDHNDWVDDNSDNWGDLIEDDEFSGTITAVGITDDEVETQIASEDFAFEDDS</sequence>
<reference evidence="3" key="1">
    <citation type="submission" date="2017-11" db="EMBL/GenBank/DDBJ databases">
        <authorList>
            <person name="Kajale S.C."/>
            <person name="Sharma A."/>
        </authorList>
    </citation>
    <scope>NUCLEOTIDE SEQUENCE</scope>
    <source>
        <strain evidence="3">LS1_42</strain>
    </source>
</reference>
<protein>
    <submittedName>
        <fullName evidence="3">Type IV pilin</fullName>
    </submittedName>
</protein>
<keyword evidence="1" id="KW-0472">Membrane</keyword>
<evidence type="ECO:0000256" key="1">
    <source>
        <dbReference type="SAM" id="Phobius"/>
    </source>
</evidence>
<keyword evidence="4" id="KW-1185">Reference proteome</keyword>
<organism evidence="3 4">
    <name type="scientific">Natronococcus pandeyae</name>
    <dbReference type="NCBI Taxonomy" id="2055836"/>
    <lineage>
        <taxon>Archaea</taxon>
        <taxon>Methanobacteriati</taxon>
        <taxon>Methanobacteriota</taxon>
        <taxon>Stenosarchaea group</taxon>
        <taxon>Halobacteria</taxon>
        <taxon>Halobacteriales</taxon>
        <taxon>Natrialbaceae</taxon>
        <taxon>Natronococcus</taxon>
    </lineage>
</organism>
<evidence type="ECO:0000313" key="3">
    <source>
        <dbReference type="EMBL" id="TYL38166.1"/>
    </source>
</evidence>
<keyword evidence="1" id="KW-1133">Transmembrane helix</keyword>
<dbReference type="RefSeq" id="WP_148858477.1">
    <property type="nucleotide sequence ID" value="NZ_PHNJ01000006.1"/>
</dbReference>
<feature type="transmembrane region" description="Helical" evidence="1">
    <location>
        <begin position="20"/>
        <end position="42"/>
    </location>
</feature>
<keyword evidence="1" id="KW-0812">Transmembrane</keyword>